<name>A0AAD1Y9S6_EUPCR</name>
<evidence type="ECO:0000313" key="3">
    <source>
        <dbReference type="Proteomes" id="UP001295684"/>
    </source>
</evidence>
<reference evidence="2" key="1">
    <citation type="submission" date="2023-07" db="EMBL/GenBank/DDBJ databases">
        <authorList>
            <consortium name="AG Swart"/>
            <person name="Singh M."/>
            <person name="Singh A."/>
            <person name="Seah K."/>
            <person name="Emmerich C."/>
        </authorList>
    </citation>
    <scope>NUCLEOTIDE SEQUENCE</scope>
    <source>
        <strain evidence="2">DP1</strain>
    </source>
</reference>
<feature type="transmembrane region" description="Helical" evidence="1">
    <location>
        <begin position="28"/>
        <end position="49"/>
    </location>
</feature>
<dbReference type="Proteomes" id="UP001295684">
    <property type="component" value="Unassembled WGS sequence"/>
</dbReference>
<keyword evidence="3" id="KW-1185">Reference proteome</keyword>
<comment type="caution">
    <text evidence="2">The sequence shown here is derived from an EMBL/GenBank/DDBJ whole genome shotgun (WGS) entry which is preliminary data.</text>
</comment>
<evidence type="ECO:0000313" key="2">
    <source>
        <dbReference type="EMBL" id="CAI2387153.1"/>
    </source>
</evidence>
<evidence type="ECO:0000256" key="1">
    <source>
        <dbReference type="SAM" id="Phobius"/>
    </source>
</evidence>
<accession>A0AAD1Y9S6</accession>
<sequence>MVSIIPKNHHLAIGSAKYLERSEHVVTLLLYLLLPSNLLTETCMFFYYWKF</sequence>
<dbReference type="EMBL" id="CAMPGE010029671">
    <property type="protein sequence ID" value="CAI2387153.1"/>
    <property type="molecule type" value="Genomic_DNA"/>
</dbReference>
<dbReference type="AlphaFoldDB" id="A0AAD1Y9S6"/>
<protein>
    <submittedName>
        <fullName evidence="2">Uncharacterized protein</fullName>
    </submittedName>
</protein>
<gene>
    <name evidence="2" type="ORF">ECRASSUSDP1_LOCUS28781</name>
</gene>
<keyword evidence="1" id="KW-1133">Transmembrane helix</keyword>
<keyword evidence="1" id="KW-0472">Membrane</keyword>
<organism evidence="2 3">
    <name type="scientific">Euplotes crassus</name>
    <dbReference type="NCBI Taxonomy" id="5936"/>
    <lineage>
        <taxon>Eukaryota</taxon>
        <taxon>Sar</taxon>
        <taxon>Alveolata</taxon>
        <taxon>Ciliophora</taxon>
        <taxon>Intramacronucleata</taxon>
        <taxon>Spirotrichea</taxon>
        <taxon>Hypotrichia</taxon>
        <taxon>Euplotida</taxon>
        <taxon>Euplotidae</taxon>
        <taxon>Moneuplotes</taxon>
    </lineage>
</organism>
<keyword evidence="1" id="KW-0812">Transmembrane</keyword>
<proteinExistence type="predicted"/>